<evidence type="ECO:0000313" key="3">
    <source>
        <dbReference type="Proteomes" id="UP001231445"/>
    </source>
</evidence>
<dbReference type="SUPFAM" id="SSF141371">
    <property type="entry name" value="PilZ domain-like"/>
    <property type="match status" value="1"/>
</dbReference>
<dbReference type="KEGG" id="arue:QQX03_08455"/>
<reference evidence="2 3" key="1">
    <citation type="submission" date="2023-06" db="EMBL/GenBank/DDBJ databases">
        <title>Altererythrobacter rubellus NBRC 112769 genome.</title>
        <authorList>
            <person name="Zhang K."/>
        </authorList>
    </citation>
    <scope>NUCLEOTIDE SEQUENCE [LARGE SCALE GENOMIC DNA]</scope>
    <source>
        <strain evidence="2 3">NBRC 112769</strain>
    </source>
</reference>
<dbReference type="InterPro" id="IPR009875">
    <property type="entry name" value="PilZ_domain"/>
</dbReference>
<evidence type="ECO:0000313" key="2">
    <source>
        <dbReference type="EMBL" id="WIW94996.1"/>
    </source>
</evidence>
<keyword evidence="3" id="KW-1185">Reference proteome</keyword>
<organism evidence="2 3">
    <name type="scientific">Altererythrobacter rubellus</name>
    <dbReference type="NCBI Taxonomy" id="2173831"/>
    <lineage>
        <taxon>Bacteria</taxon>
        <taxon>Pseudomonadati</taxon>
        <taxon>Pseudomonadota</taxon>
        <taxon>Alphaproteobacteria</taxon>
        <taxon>Sphingomonadales</taxon>
        <taxon>Erythrobacteraceae</taxon>
        <taxon>Altererythrobacter</taxon>
    </lineage>
</organism>
<gene>
    <name evidence="2" type="ORF">QQX03_08455</name>
</gene>
<dbReference type="GO" id="GO:0035438">
    <property type="term" value="F:cyclic-di-GMP binding"/>
    <property type="evidence" value="ECO:0007669"/>
    <property type="project" value="InterPro"/>
</dbReference>
<dbReference type="AlphaFoldDB" id="A0A9Y2B6M5"/>
<evidence type="ECO:0000259" key="1">
    <source>
        <dbReference type="Pfam" id="PF07238"/>
    </source>
</evidence>
<sequence>MEGTESIRTSVRKPLDLLVQGRMRSRSVYVEVIDVSEGGCKIKGRHGFAEAGEAVVLKIDGVSTPLGKIVWVEDEYAGLKFEGKMHPAIVDFLYNVRLKSKESKSTGNAA</sequence>
<dbReference type="EMBL" id="CP127221">
    <property type="protein sequence ID" value="WIW94996.1"/>
    <property type="molecule type" value="Genomic_DNA"/>
</dbReference>
<proteinExistence type="predicted"/>
<dbReference type="RefSeq" id="WP_285975312.1">
    <property type="nucleotide sequence ID" value="NZ_CP127221.1"/>
</dbReference>
<name>A0A9Y2B6M5_9SPHN</name>
<feature type="domain" description="PilZ" evidence="1">
    <location>
        <begin position="8"/>
        <end position="82"/>
    </location>
</feature>
<accession>A0A9Y2B6M5</accession>
<dbReference type="Pfam" id="PF07238">
    <property type="entry name" value="PilZ"/>
    <property type="match status" value="1"/>
</dbReference>
<dbReference type="Proteomes" id="UP001231445">
    <property type="component" value="Chromosome"/>
</dbReference>
<protein>
    <submittedName>
        <fullName evidence="2">PilZ domain-containing protein</fullName>
    </submittedName>
</protein>